<dbReference type="Proteomes" id="UP001229955">
    <property type="component" value="Chromosome"/>
</dbReference>
<evidence type="ECO:0000313" key="4">
    <source>
        <dbReference type="Proteomes" id="UP001229955"/>
    </source>
</evidence>
<evidence type="ECO:0000313" key="2">
    <source>
        <dbReference type="EMBL" id="WKW11858.1"/>
    </source>
</evidence>
<gene>
    <name evidence="2" type="ORF">Strain138_001126</name>
    <name evidence="3" type="ORF">Strain318_001126</name>
</gene>
<organism evidence="2">
    <name type="scientific">Pseudogemmatithrix spongiicola</name>
    <dbReference type="NCBI Taxonomy" id="3062599"/>
    <lineage>
        <taxon>Bacteria</taxon>
        <taxon>Pseudomonadati</taxon>
        <taxon>Gemmatimonadota</taxon>
        <taxon>Gemmatimonadia</taxon>
        <taxon>Gemmatimonadales</taxon>
        <taxon>Gemmatimonadaceae</taxon>
        <taxon>Pseudogemmatithrix</taxon>
    </lineage>
</organism>
<keyword evidence="1" id="KW-0732">Signal</keyword>
<sequence>MRKTTLIALGALTLSLSTASPAMADSVGDCVDRVTRDCDRALADSNWLEKVAVGIVCTGMYLACGGVNVTVRVF</sequence>
<reference evidence="2" key="1">
    <citation type="submission" date="2023-07" db="EMBL/GenBank/DDBJ databases">
        <authorList>
            <person name="Haufschild T."/>
            <person name="Kallscheuer N."/>
            <person name="Hammer J."/>
            <person name="Kohn T."/>
            <person name="Kabuu M."/>
            <person name="Jogler M."/>
            <person name="Wohfarth N."/>
            <person name="Heuer A."/>
            <person name="Rohde M."/>
            <person name="van Teeseling M.C.F."/>
            <person name="Jogler C."/>
        </authorList>
    </citation>
    <scope>NUCLEOTIDE SEQUENCE</scope>
    <source>
        <strain evidence="2">Strain 138</strain>
        <strain evidence="3">Strain 318</strain>
    </source>
</reference>
<dbReference type="EMBL" id="CP130613">
    <property type="protein sequence ID" value="WKW14768.1"/>
    <property type="molecule type" value="Genomic_DNA"/>
</dbReference>
<feature type="chain" id="PRO_5041243646" evidence="1">
    <location>
        <begin position="25"/>
        <end position="74"/>
    </location>
</feature>
<evidence type="ECO:0000313" key="3">
    <source>
        <dbReference type="EMBL" id="WKW14768.1"/>
    </source>
</evidence>
<dbReference type="RefSeq" id="WP_367887544.1">
    <property type="nucleotide sequence ID" value="NZ_CP130612.1"/>
</dbReference>
<protein>
    <submittedName>
        <fullName evidence="2">Uncharacterized protein</fullName>
    </submittedName>
</protein>
<dbReference type="AlphaFoldDB" id="A0AA49JTY2"/>
<dbReference type="KEGG" id="pspc:Strain318_001126"/>
<accession>A0AA49JZL8</accession>
<dbReference type="EMBL" id="CP130612">
    <property type="protein sequence ID" value="WKW11858.1"/>
    <property type="molecule type" value="Genomic_DNA"/>
</dbReference>
<keyword evidence="4" id="KW-1185">Reference proteome</keyword>
<evidence type="ECO:0000256" key="1">
    <source>
        <dbReference type="SAM" id="SignalP"/>
    </source>
</evidence>
<name>A0AA49JTY2_9BACT</name>
<accession>A0AA49JTY2</accession>
<proteinExistence type="predicted"/>
<feature type="signal peptide" evidence="1">
    <location>
        <begin position="1"/>
        <end position="24"/>
    </location>
</feature>